<comment type="similarity">
    <text evidence="2">Belongs to the binding-protein-dependent transport system permease family. HisMQ subfamily.</text>
</comment>
<dbReference type="EMBL" id="FMAC01000001">
    <property type="protein sequence ID" value="SCB07469.1"/>
    <property type="molecule type" value="Genomic_DNA"/>
</dbReference>
<keyword evidence="12" id="KW-1185">Reference proteome</keyword>
<keyword evidence="3 9" id="KW-0813">Transport</keyword>
<dbReference type="InterPro" id="IPR035906">
    <property type="entry name" value="MetI-like_sf"/>
</dbReference>
<protein>
    <submittedName>
        <fullName evidence="11">Polar amino acid transport system permease protein</fullName>
    </submittedName>
</protein>
<evidence type="ECO:0000313" key="12">
    <source>
        <dbReference type="Proteomes" id="UP000186228"/>
    </source>
</evidence>
<dbReference type="CDD" id="cd06261">
    <property type="entry name" value="TM_PBP2"/>
    <property type="match status" value="1"/>
</dbReference>
<feature type="transmembrane region" description="Helical" evidence="9">
    <location>
        <begin position="66"/>
        <end position="90"/>
    </location>
</feature>
<dbReference type="InterPro" id="IPR010065">
    <property type="entry name" value="AA_ABC_transptr_permease_3TM"/>
</dbReference>
<dbReference type="InterPro" id="IPR000515">
    <property type="entry name" value="MetI-like"/>
</dbReference>
<evidence type="ECO:0000256" key="2">
    <source>
        <dbReference type="ARBA" id="ARBA00010072"/>
    </source>
</evidence>
<evidence type="ECO:0000259" key="10">
    <source>
        <dbReference type="PROSITE" id="PS50928"/>
    </source>
</evidence>
<feature type="transmembrane region" description="Helical" evidence="9">
    <location>
        <begin position="102"/>
        <end position="125"/>
    </location>
</feature>
<dbReference type="PROSITE" id="PS50928">
    <property type="entry name" value="ABC_TM1"/>
    <property type="match status" value="1"/>
</dbReference>
<dbReference type="Gene3D" id="1.10.3720.10">
    <property type="entry name" value="MetI-like"/>
    <property type="match status" value="1"/>
</dbReference>
<dbReference type="STRING" id="52131.GA0061100_101158"/>
<dbReference type="AlphaFoldDB" id="A0A1C3TW79"/>
<feature type="transmembrane region" description="Helical" evidence="9">
    <location>
        <begin position="244"/>
        <end position="263"/>
    </location>
</feature>
<dbReference type="Proteomes" id="UP000186228">
    <property type="component" value="Unassembled WGS sequence"/>
</dbReference>
<dbReference type="Pfam" id="PF00528">
    <property type="entry name" value="BPD_transp_1"/>
    <property type="match status" value="1"/>
</dbReference>
<comment type="subcellular location">
    <subcellularLocation>
        <location evidence="1">Cell inner membrane</location>
        <topology evidence="1">Multi-pass membrane protein</topology>
    </subcellularLocation>
    <subcellularLocation>
        <location evidence="9">Cell membrane</location>
        <topology evidence="9">Multi-pass membrane protein</topology>
    </subcellularLocation>
</comment>
<dbReference type="SUPFAM" id="SSF161098">
    <property type="entry name" value="MetI-like"/>
    <property type="match status" value="1"/>
</dbReference>
<evidence type="ECO:0000256" key="1">
    <source>
        <dbReference type="ARBA" id="ARBA00004429"/>
    </source>
</evidence>
<sequence>MSHAEVLIAAQPAPPQIARKLSKARIVGYFFLTLWTLLGISLLTMIVTGWDIDKLQTYGPRLLHGLWITVKLVAISFILGAILSIPLAFARMSSNRVLSTLTYCYVYLFRGTPLLAQIFMVYYGFPSFRWFFEDIGLWWFFKDPFYCGVFAMTLNTAAYQTEIVRGAIQSVPRGQTEAASALGIHTWIAFRKIIIPQALIVALRPYGNEIILLIKSSATVSIITVYDLMGETRYAFSRTYDYQIYLWAAIFYLVIVEFMRNGWARMEGRLTRHLKR</sequence>
<feature type="transmembrane region" description="Helical" evidence="9">
    <location>
        <begin position="137"/>
        <end position="159"/>
    </location>
</feature>
<dbReference type="NCBIfam" id="TIGR01726">
    <property type="entry name" value="HEQRo_perm_3TM"/>
    <property type="match status" value="1"/>
</dbReference>
<organism evidence="11 12">
    <name type="scientific">Rhizobium hainanense</name>
    <dbReference type="NCBI Taxonomy" id="52131"/>
    <lineage>
        <taxon>Bacteria</taxon>
        <taxon>Pseudomonadati</taxon>
        <taxon>Pseudomonadota</taxon>
        <taxon>Alphaproteobacteria</taxon>
        <taxon>Hyphomicrobiales</taxon>
        <taxon>Rhizobiaceae</taxon>
        <taxon>Rhizobium/Agrobacterium group</taxon>
        <taxon>Rhizobium</taxon>
    </lineage>
</organism>
<proteinExistence type="inferred from homology"/>
<keyword evidence="7 9" id="KW-1133">Transmembrane helix</keyword>
<evidence type="ECO:0000256" key="5">
    <source>
        <dbReference type="ARBA" id="ARBA00022519"/>
    </source>
</evidence>
<dbReference type="InterPro" id="IPR043429">
    <property type="entry name" value="ArtM/GltK/GlnP/TcyL/YhdX-like"/>
</dbReference>
<dbReference type="PANTHER" id="PTHR30614:SF10">
    <property type="entry name" value="ARGININE ABC TRANSPORTER PERMEASE PROTEIN ARTM"/>
    <property type="match status" value="1"/>
</dbReference>
<dbReference type="OrthoDB" id="9814550at2"/>
<evidence type="ECO:0000256" key="3">
    <source>
        <dbReference type="ARBA" id="ARBA00022448"/>
    </source>
</evidence>
<dbReference type="GO" id="GO:0022857">
    <property type="term" value="F:transmembrane transporter activity"/>
    <property type="evidence" value="ECO:0007669"/>
    <property type="project" value="InterPro"/>
</dbReference>
<reference evidence="12" key="1">
    <citation type="submission" date="2016-08" db="EMBL/GenBank/DDBJ databases">
        <authorList>
            <person name="Varghese N."/>
            <person name="Submissions Spin"/>
        </authorList>
    </citation>
    <scope>NUCLEOTIDE SEQUENCE [LARGE SCALE GENOMIC DNA]</scope>
    <source>
        <strain evidence="12">CCBAU 57015</strain>
    </source>
</reference>
<keyword evidence="8 9" id="KW-0472">Membrane</keyword>
<evidence type="ECO:0000256" key="8">
    <source>
        <dbReference type="ARBA" id="ARBA00023136"/>
    </source>
</evidence>
<evidence type="ECO:0000256" key="4">
    <source>
        <dbReference type="ARBA" id="ARBA00022475"/>
    </source>
</evidence>
<keyword evidence="4" id="KW-1003">Cell membrane</keyword>
<dbReference type="PANTHER" id="PTHR30614">
    <property type="entry name" value="MEMBRANE COMPONENT OF AMINO ACID ABC TRANSPORTER"/>
    <property type="match status" value="1"/>
</dbReference>
<feature type="domain" description="ABC transmembrane type-1" evidence="10">
    <location>
        <begin position="66"/>
        <end position="263"/>
    </location>
</feature>
<evidence type="ECO:0000313" key="11">
    <source>
        <dbReference type="EMBL" id="SCB07469.1"/>
    </source>
</evidence>
<dbReference type="RefSeq" id="WP_075850724.1">
    <property type="nucleotide sequence ID" value="NZ_FMAC01000001.1"/>
</dbReference>
<dbReference type="GO" id="GO:0006865">
    <property type="term" value="P:amino acid transport"/>
    <property type="evidence" value="ECO:0007669"/>
    <property type="project" value="TreeGrafter"/>
</dbReference>
<dbReference type="GO" id="GO:0043190">
    <property type="term" value="C:ATP-binding cassette (ABC) transporter complex"/>
    <property type="evidence" value="ECO:0007669"/>
    <property type="project" value="InterPro"/>
</dbReference>
<gene>
    <name evidence="11" type="ORF">GA0061100_101158</name>
</gene>
<accession>A0A1C3TW79</accession>
<feature type="transmembrane region" description="Helical" evidence="9">
    <location>
        <begin position="210"/>
        <end position="229"/>
    </location>
</feature>
<keyword evidence="5" id="KW-0997">Cell inner membrane</keyword>
<feature type="transmembrane region" description="Helical" evidence="9">
    <location>
        <begin position="26"/>
        <end position="46"/>
    </location>
</feature>
<keyword evidence="6 9" id="KW-0812">Transmembrane</keyword>
<name>A0A1C3TW79_9HYPH</name>
<evidence type="ECO:0000256" key="9">
    <source>
        <dbReference type="RuleBase" id="RU363032"/>
    </source>
</evidence>
<evidence type="ECO:0000256" key="7">
    <source>
        <dbReference type="ARBA" id="ARBA00022989"/>
    </source>
</evidence>
<evidence type="ECO:0000256" key="6">
    <source>
        <dbReference type="ARBA" id="ARBA00022692"/>
    </source>
</evidence>